<evidence type="ECO:0000313" key="2">
    <source>
        <dbReference type="EMBL" id="CAL2108418.1"/>
    </source>
</evidence>
<evidence type="ECO:0000256" key="1">
    <source>
        <dbReference type="SAM" id="SignalP"/>
    </source>
</evidence>
<dbReference type="PROSITE" id="PS51257">
    <property type="entry name" value="PROKAR_LIPOPROTEIN"/>
    <property type="match status" value="1"/>
</dbReference>
<gene>
    <name evidence="2" type="ORF">T190115A13A_70191</name>
</gene>
<dbReference type="SUPFAM" id="SSF49464">
    <property type="entry name" value="Carboxypeptidase regulatory domain-like"/>
    <property type="match status" value="1"/>
</dbReference>
<evidence type="ECO:0000313" key="3">
    <source>
        <dbReference type="Proteomes" id="UP001497602"/>
    </source>
</evidence>
<organism evidence="2 3">
    <name type="scientific">Tenacibaculum vairaonense</name>
    <dbReference type="NCBI Taxonomy" id="3137860"/>
    <lineage>
        <taxon>Bacteria</taxon>
        <taxon>Pseudomonadati</taxon>
        <taxon>Bacteroidota</taxon>
        <taxon>Flavobacteriia</taxon>
        <taxon>Flavobacteriales</taxon>
        <taxon>Flavobacteriaceae</taxon>
        <taxon>Tenacibaculum</taxon>
    </lineage>
</organism>
<comment type="caution">
    <text evidence="2">The sequence shown here is derived from an EMBL/GenBank/DDBJ whole genome shotgun (WGS) entry which is preliminary data.</text>
</comment>
<dbReference type="RefSeq" id="WP_348740020.1">
    <property type="nucleotide sequence ID" value="NZ_CAXJRC010000044.1"/>
</dbReference>
<dbReference type="InterPro" id="IPR008969">
    <property type="entry name" value="CarboxyPept-like_regulatory"/>
</dbReference>
<keyword evidence="1" id="KW-0732">Signal</keyword>
<sequence length="619" mass="67102">MKQTFLKQLLYAALIVFSLTACEQETDLLDHAEKASLENSQKRSKLSEIDEKLIQYIREYNGKQVKSNFLGKIIDENNQPIEGAKVVIGNQSKETDENGMVSFTNAQVQQYFAYIRAFANGYIDGSRVIVPNFDVGNQNNFTIKLYRFKESGSIHSKKGGKVGFRTKKGEGYIHFNSGFVNESGNVYSGDVAVSVHYLDPLNPDTANSMPGDLYGITQNFEQVALGTYGMVQVELRGSTGEKLQIMNPAKLIMPIHPDQITTAANQVPMWSFNETAGVWYEEAIAERNGNYYVTEVSHFSFWNCDAPFPVVNFDTTVIDAATTNPIAGLRVEITYSGFTRFANTNASGSVSGKIPQNQTMEIRILDDCGNLLYIDPSFGPFATATSVTIPVTLNPLQTFTLSGTVTDCFGAPVTNGYVTLSSSSGQFINGIMVTAGTYNHTGIDCVLPSNITINGVDLTTAQGLTTTTTVNAGANTENIVLCGGLASEYIRYRINTTTGPYQYDLLQPFGAIRNNGVIVTASNGTGKTYIYGNTLTIGTGYPFGTGINTMHIEALSHVNGINPTATMTLANAITFDLVAVTPGPGGIGQYISIDFAGDYVDNGGIVNTIEGEARIYRDF</sequence>
<feature type="signal peptide" evidence="1">
    <location>
        <begin position="1"/>
        <end position="23"/>
    </location>
</feature>
<feature type="chain" id="PRO_5046688051" evidence="1">
    <location>
        <begin position="24"/>
        <end position="619"/>
    </location>
</feature>
<dbReference type="EMBL" id="CAXJRC010000044">
    <property type="protein sequence ID" value="CAL2108418.1"/>
    <property type="molecule type" value="Genomic_DNA"/>
</dbReference>
<keyword evidence="3" id="KW-1185">Reference proteome</keyword>
<proteinExistence type="predicted"/>
<protein>
    <submittedName>
        <fullName evidence="2">Carboxypeptidase regulatory-like domain-containing protein</fullName>
    </submittedName>
</protein>
<accession>A0ABM9PRI3</accession>
<dbReference type="Proteomes" id="UP001497602">
    <property type="component" value="Unassembled WGS sequence"/>
</dbReference>
<name>A0ABM9PRI3_9FLAO</name>
<reference evidence="2 3" key="1">
    <citation type="submission" date="2024-05" db="EMBL/GenBank/DDBJ databases">
        <authorList>
            <person name="Duchaud E."/>
        </authorList>
    </citation>
    <scope>NUCLEOTIDE SEQUENCE [LARGE SCALE GENOMIC DNA]</scope>
    <source>
        <strain evidence="2">Ena-SAMPLE-TAB-13-05-2024-13:56:06:370-140305</strain>
    </source>
</reference>